<evidence type="ECO:0000256" key="3">
    <source>
        <dbReference type="ARBA" id="ARBA00022692"/>
    </source>
</evidence>
<feature type="transmembrane region" description="Helical" evidence="7">
    <location>
        <begin position="104"/>
        <end position="126"/>
    </location>
</feature>
<feature type="compositionally biased region" description="Low complexity" evidence="6">
    <location>
        <begin position="229"/>
        <end position="275"/>
    </location>
</feature>
<dbReference type="InterPro" id="IPR051791">
    <property type="entry name" value="Pra-immunoreactive"/>
</dbReference>
<evidence type="ECO:0000313" key="9">
    <source>
        <dbReference type="EMBL" id="MBE9374571.1"/>
    </source>
</evidence>
<organism evidence="9 10">
    <name type="scientific">Saccharopolyspora montiporae</name>
    <dbReference type="NCBI Taxonomy" id="2781240"/>
    <lineage>
        <taxon>Bacteria</taxon>
        <taxon>Bacillati</taxon>
        <taxon>Actinomycetota</taxon>
        <taxon>Actinomycetes</taxon>
        <taxon>Pseudonocardiales</taxon>
        <taxon>Pseudonocardiaceae</taxon>
        <taxon>Saccharopolyspora</taxon>
    </lineage>
</organism>
<evidence type="ECO:0000256" key="4">
    <source>
        <dbReference type="ARBA" id="ARBA00022989"/>
    </source>
</evidence>
<dbReference type="PANTHER" id="PTHR36115">
    <property type="entry name" value="PROLINE-RICH ANTIGEN HOMOLOG-RELATED"/>
    <property type="match status" value="1"/>
</dbReference>
<sequence length="275" mass="29137">MTNPYGPPSGPQPQQPYGQPQQPYGPPSGPQPQQPYPGYPQAGQQQYPGGQHPAGQLAEWGTRALGYLIDAGIMVGMIVVLQLIGGAAFGAVVASTQDSPTVPAIAWVVGGIWLVLYIAVLVFNFWNLAYRRGTTGQTLGQKYLKIKTVGEATGQPIGFGYAFLRQLAHIVETIICGLPIGWLSPTWDEKRQTWADKIMNTVVVHGEAAGAGPRGPAPGAPGMPPQPGFPQSGGFPQQPGYPQSGGFPQQPGNPQQPGYGQPPQQPGYGQPPQQW</sequence>
<feature type="compositionally biased region" description="Pro residues" evidence="6">
    <location>
        <begin position="215"/>
        <end position="228"/>
    </location>
</feature>
<comment type="caution">
    <text evidence="9">The sequence shown here is derived from an EMBL/GenBank/DDBJ whole genome shotgun (WGS) entry which is preliminary data.</text>
</comment>
<comment type="subcellular location">
    <subcellularLocation>
        <location evidence="1">Cell membrane</location>
        <topology evidence="1">Multi-pass membrane protein</topology>
    </subcellularLocation>
</comment>
<feature type="transmembrane region" description="Helical" evidence="7">
    <location>
        <begin position="67"/>
        <end position="92"/>
    </location>
</feature>
<keyword evidence="2" id="KW-1003">Cell membrane</keyword>
<evidence type="ECO:0000256" key="2">
    <source>
        <dbReference type="ARBA" id="ARBA00022475"/>
    </source>
</evidence>
<dbReference type="Pfam" id="PF06271">
    <property type="entry name" value="RDD"/>
    <property type="match status" value="1"/>
</dbReference>
<keyword evidence="10" id="KW-1185">Reference proteome</keyword>
<dbReference type="InterPro" id="IPR010432">
    <property type="entry name" value="RDD"/>
</dbReference>
<dbReference type="Proteomes" id="UP000598360">
    <property type="component" value="Unassembled WGS sequence"/>
</dbReference>
<keyword evidence="5 7" id="KW-0472">Membrane</keyword>
<proteinExistence type="predicted"/>
<feature type="region of interest" description="Disordered" evidence="6">
    <location>
        <begin position="1"/>
        <end position="53"/>
    </location>
</feature>
<protein>
    <submittedName>
        <fullName evidence="9">RDD family protein</fullName>
    </submittedName>
</protein>
<keyword evidence="3 7" id="KW-0812">Transmembrane</keyword>
<evidence type="ECO:0000259" key="8">
    <source>
        <dbReference type="Pfam" id="PF06271"/>
    </source>
</evidence>
<dbReference type="EMBL" id="JADEYC010000014">
    <property type="protein sequence ID" value="MBE9374571.1"/>
    <property type="molecule type" value="Genomic_DNA"/>
</dbReference>
<gene>
    <name evidence="9" type="ORF">IQ251_08930</name>
</gene>
<feature type="compositionally biased region" description="Pro residues" evidence="6">
    <location>
        <begin position="1"/>
        <end position="14"/>
    </location>
</feature>
<evidence type="ECO:0000256" key="1">
    <source>
        <dbReference type="ARBA" id="ARBA00004651"/>
    </source>
</evidence>
<evidence type="ECO:0000256" key="5">
    <source>
        <dbReference type="ARBA" id="ARBA00023136"/>
    </source>
</evidence>
<dbReference type="PANTHER" id="PTHR36115:SF6">
    <property type="entry name" value="PROLINE-RICH ANTIGEN HOMOLOG"/>
    <property type="match status" value="1"/>
</dbReference>
<evidence type="ECO:0000256" key="6">
    <source>
        <dbReference type="SAM" id="MobiDB-lite"/>
    </source>
</evidence>
<dbReference type="AlphaFoldDB" id="A0A929FXE0"/>
<reference evidence="9" key="1">
    <citation type="submission" date="2020-10" db="EMBL/GenBank/DDBJ databases">
        <title>Diversity and distribution of actinomycetes associated with coral in the coast of Hainan.</title>
        <authorList>
            <person name="Li F."/>
        </authorList>
    </citation>
    <scope>NUCLEOTIDE SEQUENCE</scope>
    <source>
        <strain evidence="9">HNM0983</strain>
    </source>
</reference>
<feature type="region of interest" description="Disordered" evidence="6">
    <location>
        <begin position="208"/>
        <end position="275"/>
    </location>
</feature>
<accession>A0A929FXE0</accession>
<feature type="compositionally biased region" description="Pro residues" evidence="6">
    <location>
        <begin position="23"/>
        <end position="38"/>
    </location>
</feature>
<evidence type="ECO:0000256" key="7">
    <source>
        <dbReference type="SAM" id="Phobius"/>
    </source>
</evidence>
<dbReference type="RefSeq" id="WP_193928015.1">
    <property type="nucleotide sequence ID" value="NZ_JADEYC010000014.1"/>
</dbReference>
<keyword evidence="4 7" id="KW-1133">Transmembrane helix</keyword>
<evidence type="ECO:0000313" key="10">
    <source>
        <dbReference type="Proteomes" id="UP000598360"/>
    </source>
</evidence>
<feature type="domain" description="RDD" evidence="8">
    <location>
        <begin position="58"/>
        <end position="200"/>
    </location>
</feature>
<feature type="compositionally biased region" description="Low complexity" evidence="6">
    <location>
        <begin position="39"/>
        <end position="53"/>
    </location>
</feature>
<name>A0A929FXE0_9PSEU</name>
<dbReference type="GO" id="GO:0005886">
    <property type="term" value="C:plasma membrane"/>
    <property type="evidence" value="ECO:0007669"/>
    <property type="project" value="UniProtKB-SubCell"/>
</dbReference>